<dbReference type="AlphaFoldDB" id="A0A816VW97"/>
<sequence>MLKLKLGLCWEMKETRQFGVNEACFESDCQQLTRLIQTPQEWPALGPELDEIDFFSSEFSSRAENVRVDCLSKAGRSR</sequence>
<gene>
    <name evidence="1" type="ORF">DARMORV10_A03P48420.1</name>
</gene>
<name>A0A816VW97_BRANA</name>
<evidence type="ECO:0000313" key="1">
    <source>
        <dbReference type="EMBL" id="CAF2129760.1"/>
    </source>
</evidence>
<accession>A0A816VW97</accession>
<proteinExistence type="predicted"/>
<organism evidence="1">
    <name type="scientific">Brassica napus</name>
    <name type="common">Rape</name>
    <dbReference type="NCBI Taxonomy" id="3708"/>
    <lineage>
        <taxon>Eukaryota</taxon>
        <taxon>Viridiplantae</taxon>
        <taxon>Streptophyta</taxon>
        <taxon>Embryophyta</taxon>
        <taxon>Tracheophyta</taxon>
        <taxon>Spermatophyta</taxon>
        <taxon>Magnoliopsida</taxon>
        <taxon>eudicotyledons</taxon>
        <taxon>Gunneridae</taxon>
        <taxon>Pentapetalae</taxon>
        <taxon>rosids</taxon>
        <taxon>malvids</taxon>
        <taxon>Brassicales</taxon>
        <taxon>Brassicaceae</taxon>
        <taxon>Brassiceae</taxon>
        <taxon>Brassica</taxon>
    </lineage>
</organism>
<feature type="non-terminal residue" evidence="1">
    <location>
        <position position="78"/>
    </location>
</feature>
<dbReference type="Proteomes" id="UP001295469">
    <property type="component" value="Chromosome A03"/>
</dbReference>
<protein>
    <submittedName>
        <fullName evidence="1">(rape) hypothetical protein</fullName>
    </submittedName>
</protein>
<reference evidence="1" key="1">
    <citation type="submission" date="2021-01" db="EMBL/GenBank/DDBJ databases">
        <authorList>
            <consortium name="Genoscope - CEA"/>
            <person name="William W."/>
        </authorList>
    </citation>
    <scope>NUCLEOTIDE SEQUENCE</scope>
</reference>
<dbReference type="EMBL" id="HG994357">
    <property type="protein sequence ID" value="CAF2129760.1"/>
    <property type="molecule type" value="Genomic_DNA"/>
</dbReference>